<dbReference type="Gene3D" id="3.90.1200.10">
    <property type="match status" value="1"/>
</dbReference>
<sequence>MESDRSTARASAEEQLLRDALGDELQGRLRVLSREPFGAGSLTGFEELRDEVGAGDGAAGSPATRYWYVDTSGRRVEAETGLVLGDPEHPEARIWLHPADPRLPALAPASFPEAAATLMGRLGVSIDRRPELLVYRPGKRAMFRMRAGDRETYLKIVRPESSASIVRLQEALRAGGVPVPHITGWSELGIVLTETAAGVPLTSRLHELDPERLLDSIDALRERMGAVDVGPDARHSLALRQDWYLTRLRAALARCADGRGAEAGDALVLVAALEARLAEPDASALAVPDDARRTVHGDLHVGQLFVDGADASAVSGLIDIDTAGLGDPADDEAAFLGHLVASIALARADAGRAAGFRRLLDAAAARWLADGRAGAARVAHRTAVHVLAHALGPAERGDLDTARAQLDLGVRLLEPDADAAALG</sequence>
<dbReference type="SUPFAM" id="SSF56112">
    <property type="entry name" value="Protein kinase-like (PK-like)"/>
    <property type="match status" value="1"/>
</dbReference>
<protein>
    <submittedName>
        <fullName evidence="1">Phosphotransferase</fullName>
    </submittedName>
</protein>
<accession>A0A5M8QJ90</accession>
<dbReference type="EMBL" id="VOIR01000012">
    <property type="protein sequence ID" value="KAA6435211.1"/>
    <property type="molecule type" value="Genomic_DNA"/>
</dbReference>
<evidence type="ECO:0000313" key="2">
    <source>
        <dbReference type="Proteomes" id="UP000323221"/>
    </source>
</evidence>
<dbReference type="InterPro" id="IPR011009">
    <property type="entry name" value="Kinase-like_dom_sf"/>
</dbReference>
<keyword evidence="1" id="KW-0808">Transferase</keyword>
<dbReference type="AlphaFoldDB" id="A0A5M8QJ90"/>
<name>A0A5M8QJ90_9MICO</name>
<evidence type="ECO:0000313" key="1">
    <source>
        <dbReference type="EMBL" id="KAA6435211.1"/>
    </source>
</evidence>
<organism evidence="1 2">
    <name type="scientific">Agrococcus sediminis</name>
    <dbReference type="NCBI Taxonomy" id="2599924"/>
    <lineage>
        <taxon>Bacteria</taxon>
        <taxon>Bacillati</taxon>
        <taxon>Actinomycetota</taxon>
        <taxon>Actinomycetes</taxon>
        <taxon>Micrococcales</taxon>
        <taxon>Microbacteriaceae</taxon>
        <taxon>Agrococcus</taxon>
    </lineage>
</organism>
<gene>
    <name evidence="1" type="ORF">FQ330_05520</name>
</gene>
<reference evidence="1 2" key="1">
    <citation type="submission" date="2019-08" db="EMBL/GenBank/DDBJ databases">
        <title>Agrococcus lahaulensis sp. nov., isolated from a cold desert of the Indian Himalayas.</title>
        <authorList>
            <person name="Qu J.H."/>
        </authorList>
    </citation>
    <scope>NUCLEOTIDE SEQUENCE [LARGE SCALE GENOMIC DNA]</scope>
    <source>
        <strain evidence="1 2">NS18</strain>
    </source>
</reference>
<dbReference type="OrthoDB" id="3837844at2"/>
<proteinExistence type="predicted"/>
<keyword evidence="2" id="KW-1185">Reference proteome</keyword>
<dbReference type="GO" id="GO:0016740">
    <property type="term" value="F:transferase activity"/>
    <property type="evidence" value="ECO:0007669"/>
    <property type="project" value="UniProtKB-KW"/>
</dbReference>
<dbReference type="Proteomes" id="UP000323221">
    <property type="component" value="Unassembled WGS sequence"/>
</dbReference>
<dbReference type="RefSeq" id="WP_146355848.1">
    <property type="nucleotide sequence ID" value="NZ_VOIR01000012.1"/>
</dbReference>
<comment type="caution">
    <text evidence="1">The sequence shown here is derived from an EMBL/GenBank/DDBJ whole genome shotgun (WGS) entry which is preliminary data.</text>
</comment>